<accession>A0A2P6NWR5</accession>
<comment type="caution">
    <text evidence="2">The sequence shown here is derived from an EMBL/GenBank/DDBJ whole genome shotgun (WGS) entry which is preliminary data.</text>
</comment>
<organism evidence="2 3">
    <name type="scientific">Planoprotostelium fungivorum</name>
    <dbReference type="NCBI Taxonomy" id="1890364"/>
    <lineage>
        <taxon>Eukaryota</taxon>
        <taxon>Amoebozoa</taxon>
        <taxon>Evosea</taxon>
        <taxon>Variosea</taxon>
        <taxon>Cavosteliida</taxon>
        <taxon>Cavosteliaceae</taxon>
        <taxon>Planoprotostelium</taxon>
    </lineage>
</organism>
<protein>
    <submittedName>
        <fullName evidence="2">Uncharacterized protein</fullName>
    </submittedName>
</protein>
<reference evidence="2 3" key="1">
    <citation type="journal article" date="2018" name="Genome Biol. Evol.">
        <title>Multiple Roots of Fruiting Body Formation in Amoebozoa.</title>
        <authorList>
            <person name="Hillmann F."/>
            <person name="Forbes G."/>
            <person name="Novohradska S."/>
            <person name="Ferling I."/>
            <person name="Riege K."/>
            <person name="Groth M."/>
            <person name="Westermann M."/>
            <person name="Marz M."/>
            <person name="Spaller T."/>
            <person name="Winckler T."/>
            <person name="Schaap P."/>
            <person name="Glockner G."/>
        </authorList>
    </citation>
    <scope>NUCLEOTIDE SEQUENCE [LARGE SCALE GENOMIC DNA]</scope>
    <source>
        <strain evidence="2 3">Jena</strain>
    </source>
</reference>
<evidence type="ECO:0000256" key="1">
    <source>
        <dbReference type="SAM" id="MobiDB-lite"/>
    </source>
</evidence>
<dbReference type="EMBL" id="MDYQ01000011">
    <property type="protein sequence ID" value="PRP88399.1"/>
    <property type="molecule type" value="Genomic_DNA"/>
</dbReference>
<feature type="compositionally biased region" description="Polar residues" evidence="1">
    <location>
        <begin position="44"/>
        <end position="53"/>
    </location>
</feature>
<dbReference type="Proteomes" id="UP000241769">
    <property type="component" value="Unassembled WGS sequence"/>
</dbReference>
<keyword evidence="3" id="KW-1185">Reference proteome</keyword>
<feature type="compositionally biased region" description="Basic and acidic residues" evidence="1">
    <location>
        <begin position="26"/>
        <end position="42"/>
    </location>
</feature>
<feature type="region of interest" description="Disordered" evidence="1">
    <location>
        <begin position="25"/>
        <end position="63"/>
    </location>
</feature>
<evidence type="ECO:0000313" key="3">
    <source>
        <dbReference type="Proteomes" id="UP000241769"/>
    </source>
</evidence>
<gene>
    <name evidence="2" type="ORF">PROFUN_03313</name>
</gene>
<sequence>MNDPVVRPDVNNPALEIWRSCVSRINEGHKPDNGQPETDKPSMSEGSYATTVYTAGRKISEQE</sequence>
<name>A0A2P6NWR5_9EUKA</name>
<evidence type="ECO:0000313" key="2">
    <source>
        <dbReference type="EMBL" id="PRP88399.1"/>
    </source>
</evidence>
<dbReference type="AlphaFoldDB" id="A0A2P6NWR5"/>
<proteinExistence type="predicted"/>
<dbReference type="InParanoid" id="A0A2P6NWR5"/>